<accession>A0A0G4J6R3</accession>
<reference evidence="1 2" key="1">
    <citation type="submission" date="2015-02" db="EMBL/GenBank/DDBJ databases">
        <authorList>
            <person name="Chooi Y.-H."/>
        </authorList>
    </citation>
    <scope>NUCLEOTIDE SEQUENCE [LARGE SCALE GENOMIC DNA]</scope>
    <source>
        <strain evidence="1">E3</strain>
    </source>
</reference>
<organism evidence="1 2">
    <name type="scientific">Plasmodiophora brassicae</name>
    <name type="common">Clubroot disease agent</name>
    <dbReference type="NCBI Taxonomy" id="37360"/>
    <lineage>
        <taxon>Eukaryota</taxon>
        <taxon>Sar</taxon>
        <taxon>Rhizaria</taxon>
        <taxon>Endomyxa</taxon>
        <taxon>Phytomyxea</taxon>
        <taxon>Plasmodiophorida</taxon>
        <taxon>Plasmodiophoridae</taxon>
        <taxon>Plasmodiophora</taxon>
    </lineage>
</organism>
<proteinExistence type="predicted"/>
<dbReference type="Gene3D" id="1.10.630.10">
    <property type="entry name" value="Cytochrome P450"/>
    <property type="match status" value="1"/>
</dbReference>
<dbReference type="SUPFAM" id="SSF48264">
    <property type="entry name" value="Cytochrome P450"/>
    <property type="match status" value="1"/>
</dbReference>
<dbReference type="InterPro" id="IPR036396">
    <property type="entry name" value="Cyt_P450_sf"/>
</dbReference>
<dbReference type="GO" id="GO:0020037">
    <property type="term" value="F:heme binding"/>
    <property type="evidence" value="ECO:0007669"/>
    <property type="project" value="InterPro"/>
</dbReference>
<name>A0A0G4J6R3_PLABS</name>
<gene>
    <name evidence="1" type="ORF">PBRA_009199</name>
</gene>
<evidence type="ECO:0000313" key="1">
    <source>
        <dbReference type="EMBL" id="CEP02981.1"/>
    </source>
</evidence>
<dbReference type="GO" id="GO:0016705">
    <property type="term" value="F:oxidoreductase activity, acting on paired donors, with incorporation or reduction of molecular oxygen"/>
    <property type="evidence" value="ECO:0007669"/>
    <property type="project" value="InterPro"/>
</dbReference>
<sequence length="117" mass="12795">MTDTTLTFGHGARSRTYDVPAGQHVVMVGVRGAHIVDDEVGDETFGDDADEFRFDLYANRKQPTVARNVTPFGAGGFMCPGRFGARNVVKTAVALFMINIERTEFASGHGRPLEFDL</sequence>
<dbReference type="Proteomes" id="UP000039324">
    <property type="component" value="Unassembled WGS sequence"/>
</dbReference>
<dbReference type="EMBL" id="CDSF01000135">
    <property type="protein sequence ID" value="CEP02981.1"/>
    <property type="molecule type" value="Genomic_DNA"/>
</dbReference>
<evidence type="ECO:0000313" key="2">
    <source>
        <dbReference type="Proteomes" id="UP000039324"/>
    </source>
</evidence>
<protein>
    <recommendedName>
        <fullName evidence="3">Cytochrome P450</fullName>
    </recommendedName>
</protein>
<dbReference type="AlphaFoldDB" id="A0A0G4J6R3"/>
<dbReference type="GO" id="GO:0005506">
    <property type="term" value="F:iron ion binding"/>
    <property type="evidence" value="ECO:0007669"/>
    <property type="project" value="InterPro"/>
</dbReference>
<dbReference type="OrthoDB" id="6692864at2759"/>
<dbReference type="GO" id="GO:0004497">
    <property type="term" value="F:monooxygenase activity"/>
    <property type="evidence" value="ECO:0007669"/>
    <property type="project" value="InterPro"/>
</dbReference>
<keyword evidence="2" id="KW-1185">Reference proteome</keyword>
<evidence type="ECO:0008006" key="3">
    <source>
        <dbReference type="Google" id="ProtNLM"/>
    </source>
</evidence>